<name>A0A3M7RA73_BRAPC</name>
<evidence type="ECO:0000313" key="2">
    <source>
        <dbReference type="Proteomes" id="UP000276133"/>
    </source>
</evidence>
<sequence>MLWSIDPLASWLLGRLSRETTDPRWPFKVFSSEPLFAFQILIKSIFQCVYLKNFKGGHINSLSFKRVLPVT</sequence>
<reference evidence="1 2" key="1">
    <citation type="journal article" date="2018" name="Sci. Rep.">
        <title>Genomic signatures of local adaptation to the degree of environmental predictability in rotifers.</title>
        <authorList>
            <person name="Franch-Gras L."/>
            <person name="Hahn C."/>
            <person name="Garcia-Roger E.M."/>
            <person name="Carmona M.J."/>
            <person name="Serra M."/>
            <person name="Gomez A."/>
        </authorList>
    </citation>
    <scope>NUCLEOTIDE SEQUENCE [LARGE SCALE GENOMIC DNA]</scope>
    <source>
        <strain evidence="1">HYR1</strain>
    </source>
</reference>
<proteinExistence type="predicted"/>
<evidence type="ECO:0000313" key="1">
    <source>
        <dbReference type="EMBL" id="RNA20426.1"/>
    </source>
</evidence>
<organism evidence="1 2">
    <name type="scientific">Brachionus plicatilis</name>
    <name type="common">Marine rotifer</name>
    <name type="synonym">Brachionus muelleri</name>
    <dbReference type="NCBI Taxonomy" id="10195"/>
    <lineage>
        <taxon>Eukaryota</taxon>
        <taxon>Metazoa</taxon>
        <taxon>Spiralia</taxon>
        <taxon>Gnathifera</taxon>
        <taxon>Rotifera</taxon>
        <taxon>Eurotatoria</taxon>
        <taxon>Monogononta</taxon>
        <taxon>Pseudotrocha</taxon>
        <taxon>Ploima</taxon>
        <taxon>Brachionidae</taxon>
        <taxon>Brachionus</taxon>
    </lineage>
</organism>
<dbReference type="Proteomes" id="UP000276133">
    <property type="component" value="Unassembled WGS sequence"/>
</dbReference>
<comment type="caution">
    <text evidence="1">The sequence shown here is derived from an EMBL/GenBank/DDBJ whole genome shotgun (WGS) entry which is preliminary data.</text>
</comment>
<protein>
    <submittedName>
        <fullName evidence="1">Uncharacterized protein</fullName>
    </submittedName>
</protein>
<gene>
    <name evidence="1" type="ORF">BpHYR1_022969</name>
</gene>
<keyword evidence="2" id="KW-1185">Reference proteome</keyword>
<dbReference type="EMBL" id="REGN01003859">
    <property type="protein sequence ID" value="RNA20426.1"/>
    <property type="molecule type" value="Genomic_DNA"/>
</dbReference>
<dbReference type="AlphaFoldDB" id="A0A3M7RA73"/>
<accession>A0A3M7RA73</accession>